<reference evidence="1" key="1">
    <citation type="submission" date="2014-05" db="EMBL/GenBank/DDBJ databases">
        <authorList>
            <person name="Chronopoulou M."/>
        </authorList>
    </citation>
    <scope>NUCLEOTIDE SEQUENCE</scope>
    <source>
        <tissue evidence="1">Whole organism</tissue>
    </source>
</reference>
<evidence type="ECO:0000313" key="1">
    <source>
        <dbReference type="EMBL" id="CDW28347.1"/>
    </source>
</evidence>
<protein>
    <submittedName>
        <fullName evidence="1">Uncharacterized protein</fullName>
    </submittedName>
</protein>
<accession>A0A0K2TRS5</accession>
<organism evidence="1">
    <name type="scientific">Lepeophtheirus salmonis</name>
    <name type="common">Salmon louse</name>
    <name type="synonym">Caligus salmonis</name>
    <dbReference type="NCBI Taxonomy" id="72036"/>
    <lineage>
        <taxon>Eukaryota</taxon>
        <taxon>Metazoa</taxon>
        <taxon>Ecdysozoa</taxon>
        <taxon>Arthropoda</taxon>
        <taxon>Crustacea</taxon>
        <taxon>Multicrustacea</taxon>
        <taxon>Hexanauplia</taxon>
        <taxon>Copepoda</taxon>
        <taxon>Siphonostomatoida</taxon>
        <taxon>Caligidae</taxon>
        <taxon>Lepeophtheirus</taxon>
    </lineage>
</organism>
<proteinExistence type="predicted"/>
<name>A0A0K2TRS5_LEPSM</name>
<dbReference type="EMBL" id="HACA01010986">
    <property type="protein sequence ID" value="CDW28347.1"/>
    <property type="molecule type" value="Transcribed_RNA"/>
</dbReference>
<sequence>MMYPSPNEGFFILD</sequence>